<evidence type="ECO:0000313" key="1">
    <source>
        <dbReference type="EMBL" id="WOB08351.1"/>
    </source>
</evidence>
<dbReference type="EMBL" id="CP136336">
    <property type="protein sequence ID" value="WOB08351.1"/>
    <property type="molecule type" value="Genomic_DNA"/>
</dbReference>
<name>A0ABZ0CYT3_9BURK</name>
<sequence>MSVDRHPFPPDPQHAPLLRALMALDGSTTRVCEAIAQAPMTVQLLSQQQTEQVPQAVREQLGGSRFLHRVTSLHAHGRVLMDNLSYTRLDAVPDWFLAKLDEGVAPIGHLLQRLFVQREQLASNAEIEAALWQHVGQPDLRASRCYRIVTAQGPLMLIFETFRSGMVVDA</sequence>
<dbReference type="Pfam" id="PF01947">
    <property type="entry name" value="Rv2949c-like"/>
    <property type="match status" value="1"/>
</dbReference>
<dbReference type="InterPro" id="IPR028978">
    <property type="entry name" value="Chorismate_lyase_/UTRA_dom_sf"/>
</dbReference>
<dbReference type="Proteomes" id="UP001303946">
    <property type="component" value="Chromosome"/>
</dbReference>
<dbReference type="SUPFAM" id="SSF64288">
    <property type="entry name" value="Chorismate lyase-like"/>
    <property type="match status" value="1"/>
</dbReference>
<dbReference type="RefSeq" id="WP_316701086.1">
    <property type="nucleotide sequence ID" value="NZ_CP136336.1"/>
</dbReference>
<reference evidence="1 2" key="1">
    <citation type="submission" date="2023-10" db="EMBL/GenBank/DDBJ databases">
        <title>Bacteria for the degradation of biodegradable plastic PBAT(Polybutylene adipate terephthalate).</title>
        <authorList>
            <person name="Weon H.-Y."/>
            <person name="Yeon J."/>
        </authorList>
    </citation>
    <scope>NUCLEOTIDE SEQUENCE [LARGE SCALE GENOMIC DNA]</scope>
    <source>
        <strain evidence="1 2">SBD 7-3</strain>
    </source>
</reference>
<keyword evidence="2" id="KW-1185">Reference proteome</keyword>
<gene>
    <name evidence="1" type="ORF">RXV79_26060</name>
</gene>
<keyword evidence="1" id="KW-0670">Pyruvate</keyword>
<protein>
    <submittedName>
        <fullName evidence="1">Chorismate pyruvate-lyase family protein</fullName>
    </submittedName>
</protein>
<dbReference type="Gene3D" id="3.40.1410.10">
    <property type="entry name" value="Chorismate lyase-like"/>
    <property type="match status" value="1"/>
</dbReference>
<dbReference type="InterPro" id="IPR002800">
    <property type="entry name" value="Rv2949c-like"/>
</dbReference>
<organism evidence="1 2">
    <name type="scientific">Piscinibacter gummiphilus</name>
    <dbReference type="NCBI Taxonomy" id="946333"/>
    <lineage>
        <taxon>Bacteria</taxon>
        <taxon>Pseudomonadati</taxon>
        <taxon>Pseudomonadota</taxon>
        <taxon>Betaproteobacteria</taxon>
        <taxon>Burkholderiales</taxon>
        <taxon>Sphaerotilaceae</taxon>
        <taxon>Piscinibacter</taxon>
    </lineage>
</organism>
<accession>A0ABZ0CYT3</accession>
<proteinExistence type="predicted"/>
<evidence type="ECO:0000313" key="2">
    <source>
        <dbReference type="Proteomes" id="UP001303946"/>
    </source>
</evidence>